<keyword evidence="1" id="KW-0863">Zinc-finger</keyword>
<evidence type="ECO:0000256" key="2">
    <source>
        <dbReference type="SAM" id="Coils"/>
    </source>
</evidence>
<feature type="domain" description="CCHC-type" evidence="4">
    <location>
        <begin position="229"/>
        <end position="242"/>
    </location>
</feature>
<dbReference type="GeneID" id="106766009"/>
<dbReference type="AlphaFoldDB" id="A0A1S3UJQ0"/>
<feature type="compositionally biased region" description="Basic residues" evidence="3">
    <location>
        <begin position="208"/>
        <end position="219"/>
    </location>
</feature>
<dbReference type="Gene3D" id="4.10.60.10">
    <property type="entry name" value="Zinc finger, CCHC-type"/>
    <property type="match status" value="1"/>
</dbReference>
<sequence length="467" mass="53801">MAGMIQSNLPIFDGKNFEDWCVKMDAILGFQEIDEVVKIGFKEPAKNATDEEKKAYKENRKLDCKAHMILHQCISATIFQKSLRRQFELLNMEEQETVEGYIGRIQVIVNAMHASILESRDLEKMRVEELQNSLEIHEQRLLERKAVEQDAIQKTSQALQAKIQKGRGAGRGRGKQGGRGGRNGGRFISNTEQIKSENNCDQRDSNHRSRGKPRRRGGRKGVDKRNVQCYTCSKFGHYSSECWHNDNNKKDDNNEANLVKEEPESDSDHMILMAVETHGEFRKNQRMASNDLEQRACKKIDRCEEETKYAKYVLVAEKESHAEQEMSWYLDTGCSNHMMGNRRWLLNLDTSVKSTIRFADNSTIQVEGVGKILIKCKDGKSMYMHNVLYIPMMKSNLLSLGQLLERGFTMKMQDRHIEVFDQKQQLIFKALASRNRTFRVNLNATEIQCMAQQMLKRNGYGTIDLGI</sequence>
<dbReference type="RefSeq" id="XP_014506258.1">
    <property type="nucleotide sequence ID" value="XM_014650772.1"/>
</dbReference>
<evidence type="ECO:0000313" key="5">
    <source>
        <dbReference type="Proteomes" id="UP000087766"/>
    </source>
</evidence>
<reference evidence="5" key="1">
    <citation type="journal article" date="2014" name="Nat. Commun.">
        <title>Genome sequence of mungbean and insights into evolution within Vigna species.</title>
        <authorList>
            <person name="Kang Y.J."/>
            <person name="Kim S.K."/>
            <person name="Kim M.Y."/>
            <person name="Lestari P."/>
            <person name="Kim K.H."/>
            <person name="Ha B.K."/>
            <person name="Jun T.H."/>
            <person name="Hwang W.J."/>
            <person name="Lee T."/>
            <person name="Lee J."/>
            <person name="Shim S."/>
            <person name="Yoon M.Y."/>
            <person name="Jang Y.E."/>
            <person name="Han K.S."/>
            <person name="Taeprayoon P."/>
            <person name="Yoon N."/>
            <person name="Somta P."/>
            <person name="Tanya P."/>
            <person name="Kim K.S."/>
            <person name="Gwag J.G."/>
            <person name="Moon J.K."/>
            <person name="Lee Y.H."/>
            <person name="Park B.S."/>
            <person name="Bombarely A."/>
            <person name="Doyle J.J."/>
            <person name="Jackson S.A."/>
            <person name="Schafleitner R."/>
            <person name="Srinives P."/>
            <person name="Varshney R.K."/>
            <person name="Lee S.H."/>
        </authorList>
    </citation>
    <scope>NUCLEOTIDE SEQUENCE [LARGE SCALE GENOMIC DNA]</scope>
    <source>
        <strain evidence="5">cv. VC1973A</strain>
    </source>
</reference>
<dbReference type="PANTHER" id="PTHR47592">
    <property type="entry name" value="PBF68 PROTEIN"/>
    <property type="match status" value="1"/>
</dbReference>
<gene>
    <name evidence="6" type="primary">LOC106766009</name>
</gene>
<evidence type="ECO:0000256" key="3">
    <source>
        <dbReference type="SAM" id="MobiDB-lite"/>
    </source>
</evidence>
<proteinExistence type="predicted"/>
<feature type="region of interest" description="Disordered" evidence="3">
    <location>
        <begin position="157"/>
        <end position="223"/>
    </location>
</feature>
<evidence type="ECO:0000259" key="4">
    <source>
        <dbReference type="PROSITE" id="PS50158"/>
    </source>
</evidence>
<reference evidence="6" key="2">
    <citation type="submission" date="2025-08" db="UniProtKB">
        <authorList>
            <consortium name="RefSeq"/>
        </authorList>
    </citation>
    <scope>IDENTIFICATION</scope>
    <source>
        <tissue evidence="6">Leaf</tissue>
    </source>
</reference>
<organism evidence="5 6">
    <name type="scientific">Vigna radiata var. radiata</name>
    <name type="common">Mung bean</name>
    <name type="synonym">Phaseolus aureus</name>
    <dbReference type="NCBI Taxonomy" id="3916"/>
    <lineage>
        <taxon>Eukaryota</taxon>
        <taxon>Viridiplantae</taxon>
        <taxon>Streptophyta</taxon>
        <taxon>Embryophyta</taxon>
        <taxon>Tracheophyta</taxon>
        <taxon>Spermatophyta</taxon>
        <taxon>Magnoliopsida</taxon>
        <taxon>eudicotyledons</taxon>
        <taxon>Gunneridae</taxon>
        <taxon>Pentapetalae</taxon>
        <taxon>rosids</taxon>
        <taxon>fabids</taxon>
        <taxon>Fabales</taxon>
        <taxon>Fabaceae</taxon>
        <taxon>Papilionoideae</taxon>
        <taxon>50 kb inversion clade</taxon>
        <taxon>NPAAA clade</taxon>
        <taxon>indigoferoid/millettioid clade</taxon>
        <taxon>Phaseoleae</taxon>
        <taxon>Vigna</taxon>
    </lineage>
</organism>
<feature type="coiled-coil region" evidence="2">
    <location>
        <begin position="120"/>
        <end position="147"/>
    </location>
</feature>
<dbReference type="Proteomes" id="UP000087766">
    <property type="component" value="Chromosome 7"/>
</dbReference>
<keyword evidence="1" id="KW-0862">Zinc</keyword>
<protein>
    <submittedName>
        <fullName evidence="6">Uncharacterized protein LOC106766009</fullName>
    </submittedName>
</protein>
<evidence type="ECO:0000256" key="1">
    <source>
        <dbReference type="PROSITE-ProRule" id="PRU00047"/>
    </source>
</evidence>
<keyword evidence="1" id="KW-0479">Metal-binding</keyword>
<name>A0A1S3UJQ0_VIGRR</name>
<dbReference type="SUPFAM" id="SSF57756">
    <property type="entry name" value="Retrovirus zinc finger-like domains"/>
    <property type="match status" value="1"/>
</dbReference>
<dbReference type="InterPro" id="IPR054722">
    <property type="entry name" value="PolX-like_BBD"/>
</dbReference>
<evidence type="ECO:0000313" key="6">
    <source>
        <dbReference type="RefSeq" id="XP_014506258.1"/>
    </source>
</evidence>
<accession>A0A1S3UJQ0</accession>
<dbReference type="GO" id="GO:0008270">
    <property type="term" value="F:zinc ion binding"/>
    <property type="evidence" value="ECO:0007669"/>
    <property type="project" value="UniProtKB-KW"/>
</dbReference>
<dbReference type="GO" id="GO:0003676">
    <property type="term" value="F:nucleic acid binding"/>
    <property type="evidence" value="ECO:0007669"/>
    <property type="project" value="InterPro"/>
</dbReference>
<dbReference type="InterPro" id="IPR036875">
    <property type="entry name" value="Znf_CCHC_sf"/>
</dbReference>
<dbReference type="OrthoDB" id="5378265at2759"/>
<dbReference type="KEGG" id="vra:106766009"/>
<keyword evidence="5" id="KW-1185">Reference proteome</keyword>
<dbReference type="Pfam" id="PF22936">
    <property type="entry name" value="Pol_BBD"/>
    <property type="match status" value="1"/>
</dbReference>
<dbReference type="PROSITE" id="PS50158">
    <property type="entry name" value="ZF_CCHC"/>
    <property type="match status" value="1"/>
</dbReference>
<feature type="compositionally biased region" description="Basic residues" evidence="3">
    <location>
        <begin position="164"/>
        <end position="176"/>
    </location>
</feature>
<feature type="compositionally biased region" description="Basic and acidic residues" evidence="3">
    <location>
        <begin position="194"/>
        <end position="207"/>
    </location>
</feature>
<dbReference type="PANTHER" id="PTHR47592:SF27">
    <property type="entry name" value="OS08G0421700 PROTEIN"/>
    <property type="match status" value="1"/>
</dbReference>
<dbReference type="InterPro" id="IPR001878">
    <property type="entry name" value="Znf_CCHC"/>
</dbReference>
<keyword evidence="2" id="KW-0175">Coiled coil</keyword>